<feature type="domain" description="FAD-dependent urate hydroxylase HpyO/Asp monooxygenase CreE-like FAD/NAD(P)-binding" evidence="1">
    <location>
        <begin position="11"/>
        <end position="172"/>
    </location>
</feature>
<dbReference type="InterPro" id="IPR052189">
    <property type="entry name" value="L-asp_N-monooxygenase_NS-form"/>
</dbReference>
<name>A0A226GRG6_9FLAO</name>
<gene>
    <name evidence="2" type="ORF">B0A66_20735</name>
</gene>
<accession>A0A226GRG6</accession>
<dbReference type="AlphaFoldDB" id="A0A226GRG6"/>
<dbReference type="EMBL" id="MUGW01000058">
    <property type="protein sequence ID" value="OXA84583.1"/>
    <property type="molecule type" value="Genomic_DNA"/>
</dbReference>
<proteinExistence type="predicted"/>
<dbReference type="Proteomes" id="UP000198345">
    <property type="component" value="Unassembled WGS sequence"/>
</dbReference>
<comment type="caution">
    <text evidence="2">The sequence shown here is derived from an EMBL/GenBank/DDBJ whole genome shotgun (WGS) entry which is preliminary data.</text>
</comment>
<dbReference type="OrthoDB" id="6309046at2"/>
<evidence type="ECO:0000313" key="3">
    <source>
        <dbReference type="Proteomes" id="UP000198345"/>
    </source>
</evidence>
<dbReference type="InterPro" id="IPR036188">
    <property type="entry name" value="FAD/NAD-bd_sf"/>
</dbReference>
<protein>
    <recommendedName>
        <fullName evidence="1">FAD-dependent urate hydroxylase HpyO/Asp monooxygenase CreE-like FAD/NAD(P)-binding domain-containing protein</fullName>
    </recommendedName>
</protein>
<organism evidence="2 3">
    <name type="scientific">Flavobacterium hercynium</name>
    <dbReference type="NCBI Taxonomy" id="387094"/>
    <lineage>
        <taxon>Bacteria</taxon>
        <taxon>Pseudomonadati</taxon>
        <taxon>Bacteroidota</taxon>
        <taxon>Flavobacteriia</taxon>
        <taxon>Flavobacteriales</taxon>
        <taxon>Flavobacteriaceae</taxon>
        <taxon>Flavobacterium</taxon>
    </lineage>
</organism>
<sequence length="576" mass="65193">MDIKNTKKRIAILGGGPSGLFVYKRLVESGSNDFEVTIFERKKELGSGMPYSAEGSNVEHITNVSDNEVPHIASTMSEWIYSAPADLLQTFNIKPDEFNEYKVVPRLLFGSYLSAQFDILRKTGMEANISTTVHFESTVTDVSYDIKKEAVKVETTNRDIHEFDYAVICTGHNWPIRYEGKVPGYYDAPYPPVKLAKHFNHPIAVKGSSLTAIDAIRTLARNNGLFEKGADDTLHFKLNPESADFKIMMHSRSGMLPAVRFHLEDSHLSNSSLLVKEEIEQHRKSNNGFLSLDFIFEKDFKAIFREKDPEFYQRIKDFSIEDFVTDMMELRERLDPFQLLKAEYVQAEKSIKRQESIYWKEMLAVLSFAMNHPAKYFSAEDMQRLQKVLMPLISIVIAFVPQKSCEELLALHQAGVLDLVPVGDDSTVEPQHGGGVLYNFKDGDNNDRSDYYKTFVDCVGQPHLSYEDFPFKSLLNHRAISPARLKFKTSEAGQTAFTADPDKVDQDEHGDFFLKVSGIAINDNFQIIDQYGAYNKNLYIMAVPYIGGLNPDYSGLDFCEAASLLIVKDILGTSSL</sequence>
<dbReference type="Gene3D" id="3.50.50.60">
    <property type="entry name" value="FAD/NAD(P)-binding domain"/>
    <property type="match status" value="1"/>
</dbReference>
<keyword evidence="3" id="KW-1185">Reference proteome</keyword>
<dbReference type="PRINTS" id="PR00419">
    <property type="entry name" value="ADXRDTASE"/>
</dbReference>
<dbReference type="InterPro" id="IPR038732">
    <property type="entry name" value="HpyO/CreE_NAD-binding"/>
</dbReference>
<evidence type="ECO:0000259" key="1">
    <source>
        <dbReference type="Pfam" id="PF13454"/>
    </source>
</evidence>
<dbReference type="Pfam" id="PF13454">
    <property type="entry name" value="NAD_binding_9"/>
    <property type="match status" value="1"/>
</dbReference>
<dbReference type="SUPFAM" id="SSF51905">
    <property type="entry name" value="FAD/NAD(P)-binding domain"/>
    <property type="match status" value="1"/>
</dbReference>
<evidence type="ECO:0000313" key="2">
    <source>
        <dbReference type="EMBL" id="OXA84583.1"/>
    </source>
</evidence>
<dbReference type="RefSeq" id="WP_089051761.1">
    <property type="nucleotide sequence ID" value="NZ_FXTV01000004.1"/>
</dbReference>
<dbReference type="PANTHER" id="PTHR40254:SF1">
    <property type="entry name" value="BLR0577 PROTEIN"/>
    <property type="match status" value="1"/>
</dbReference>
<dbReference type="PANTHER" id="PTHR40254">
    <property type="entry name" value="BLR0577 PROTEIN"/>
    <property type="match status" value="1"/>
</dbReference>
<reference evidence="2 3" key="1">
    <citation type="submission" date="2016-11" db="EMBL/GenBank/DDBJ databases">
        <title>Whole genomes of Flavobacteriaceae.</title>
        <authorList>
            <person name="Stine C."/>
            <person name="Li C."/>
            <person name="Tadesse D."/>
        </authorList>
    </citation>
    <scope>NUCLEOTIDE SEQUENCE [LARGE SCALE GENOMIC DNA]</scope>
    <source>
        <strain evidence="2 3">DSM 18292</strain>
    </source>
</reference>